<evidence type="ECO:0000313" key="1">
    <source>
        <dbReference type="EMBL" id="KIK78167.1"/>
    </source>
</evidence>
<dbReference type="OrthoDB" id="3237158at2759"/>
<dbReference type="AlphaFoldDB" id="A0A0D0C4U5"/>
<name>A0A0D0C4U5_9AGAM</name>
<evidence type="ECO:0000313" key="2">
    <source>
        <dbReference type="Proteomes" id="UP000054538"/>
    </source>
</evidence>
<reference evidence="1 2" key="1">
    <citation type="submission" date="2014-04" db="EMBL/GenBank/DDBJ databases">
        <authorList>
            <consortium name="DOE Joint Genome Institute"/>
            <person name="Kuo A."/>
            <person name="Kohler A."/>
            <person name="Jargeat P."/>
            <person name="Nagy L.G."/>
            <person name="Floudas D."/>
            <person name="Copeland A."/>
            <person name="Barry K.W."/>
            <person name="Cichocki N."/>
            <person name="Veneault-Fourrey C."/>
            <person name="LaButti K."/>
            <person name="Lindquist E.A."/>
            <person name="Lipzen A."/>
            <person name="Lundell T."/>
            <person name="Morin E."/>
            <person name="Murat C."/>
            <person name="Sun H."/>
            <person name="Tunlid A."/>
            <person name="Henrissat B."/>
            <person name="Grigoriev I.V."/>
            <person name="Hibbett D.S."/>
            <person name="Martin F."/>
            <person name="Nordberg H.P."/>
            <person name="Cantor M.N."/>
            <person name="Hua S.X."/>
        </authorList>
    </citation>
    <scope>NUCLEOTIDE SEQUENCE [LARGE SCALE GENOMIC DNA]</scope>
    <source>
        <strain evidence="1 2">Ve08.2h10</strain>
    </source>
</reference>
<proteinExistence type="predicted"/>
<dbReference type="HOGENOM" id="CLU_2085541_0_0_1"/>
<keyword evidence="2" id="KW-1185">Reference proteome</keyword>
<organism evidence="1 2">
    <name type="scientific">Paxillus rubicundulus Ve08.2h10</name>
    <dbReference type="NCBI Taxonomy" id="930991"/>
    <lineage>
        <taxon>Eukaryota</taxon>
        <taxon>Fungi</taxon>
        <taxon>Dikarya</taxon>
        <taxon>Basidiomycota</taxon>
        <taxon>Agaricomycotina</taxon>
        <taxon>Agaricomycetes</taxon>
        <taxon>Agaricomycetidae</taxon>
        <taxon>Boletales</taxon>
        <taxon>Paxilineae</taxon>
        <taxon>Paxillaceae</taxon>
        <taxon>Paxillus</taxon>
    </lineage>
</organism>
<reference evidence="2" key="2">
    <citation type="submission" date="2015-01" db="EMBL/GenBank/DDBJ databases">
        <title>Evolutionary Origins and Diversification of the Mycorrhizal Mutualists.</title>
        <authorList>
            <consortium name="DOE Joint Genome Institute"/>
            <consortium name="Mycorrhizal Genomics Consortium"/>
            <person name="Kohler A."/>
            <person name="Kuo A."/>
            <person name="Nagy L.G."/>
            <person name="Floudas D."/>
            <person name="Copeland A."/>
            <person name="Barry K.W."/>
            <person name="Cichocki N."/>
            <person name="Veneault-Fourrey C."/>
            <person name="LaButti K."/>
            <person name="Lindquist E.A."/>
            <person name="Lipzen A."/>
            <person name="Lundell T."/>
            <person name="Morin E."/>
            <person name="Murat C."/>
            <person name="Riley R."/>
            <person name="Ohm R."/>
            <person name="Sun H."/>
            <person name="Tunlid A."/>
            <person name="Henrissat B."/>
            <person name="Grigoriev I.V."/>
            <person name="Hibbett D.S."/>
            <person name="Martin F."/>
        </authorList>
    </citation>
    <scope>NUCLEOTIDE SEQUENCE [LARGE SCALE GENOMIC DNA]</scope>
    <source>
        <strain evidence="2">Ve08.2h10</strain>
    </source>
</reference>
<protein>
    <submittedName>
        <fullName evidence="1">Uncharacterized protein</fullName>
    </submittedName>
</protein>
<gene>
    <name evidence="1" type="ORF">PAXRUDRAFT_17030</name>
</gene>
<sequence length="127" mass="14285">MSDITKITNIETATAIWEFNPSLPDNRILGDSLDVVAAVHTLAIKIQCSGQHIEYFETPLSVPLQSNIQWGTADGMLGRSHHLHLPINLFINSANEFYGLIMTIRRNGSVIKHIPWTPFSFKPSDWD</sequence>
<dbReference type="Proteomes" id="UP000054538">
    <property type="component" value="Unassembled WGS sequence"/>
</dbReference>
<accession>A0A0D0C4U5</accession>
<dbReference type="InParanoid" id="A0A0D0C4U5"/>
<dbReference type="EMBL" id="KN826687">
    <property type="protein sequence ID" value="KIK78167.1"/>
    <property type="molecule type" value="Genomic_DNA"/>
</dbReference>